<evidence type="ECO:0000313" key="6">
    <source>
        <dbReference type="EMBL" id="GLQ19524.1"/>
    </source>
</evidence>
<comment type="similarity">
    <text evidence="1">Belongs to the 'phage' integrase family.</text>
</comment>
<sequence>MGTTRNRYLVRRGERWYYFRRIPKRYAEVDDRTYSKASLNTDSLTVARERRDAMADADEQQWESMLAELGNNSTPEVAKVCRYRSAQRRARAMGVLFQPVETLAAKASVEELVQRVKVATGPHATEAIADAVLGAAPEPTVTVRDALALYFDKLAVNDLRTKSPAQAAKWRLPKERAIENFVALCGNLPMNAIDRSHGRAFYEWWGERLHPSDGSKGMKPNSANRDLGNLRKLFREYWTYEGQEDRQNPFRNLRYSDTVTTSRPAFSDQWVTGRILAPGALDGLNEEARLIVRALVETGCRPSEIANLEAEDIRLDCNVPHILIRPKAGRQLKSRASQREIPLIGVSLEALRQAPEGFPHYRDKSSLLSNSLMKFFRNNGLLETPEHTIYSFRHAFEKRMLEGGLDYGLRCTLMGHKNSRPQYGDGGSLDFRQRQLESIKHSTTQ</sequence>
<evidence type="ECO:0000259" key="5">
    <source>
        <dbReference type="PROSITE" id="PS51898"/>
    </source>
</evidence>
<dbReference type="PROSITE" id="PS51898">
    <property type="entry name" value="TYR_RECOMBINASE"/>
    <property type="match status" value="1"/>
</dbReference>
<reference evidence="6" key="1">
    <citation type="journal article" date="2014" name="Int. J. Syst. Evol. Microbiol.">
        <title>Complete genome of a new Firmicutes species belonging to the dominant human colonic microbiota ('Ruminococcus bicirculans') reveals two chromosomes and a selective capacity to utilize plant glucans.</title>
        <authorList>
            <consortium name="NISC Comparative Sequencing Program"/>
            <person name="Wegmann U."/>
            <person name="Louis P."/>
            <person name="Goesmann A."/>
            <person name="Henrissat B."/>
            <person name="Duncan S.H."/>
            <person name="Flint H.J."/>
        </authorList>
    </citation>
    <scope>NUCLEOTIDE SEQUENCE</scope>
    <source>
        <strain evidence="6">NBRC 108216</strain>
    </source>
</reference>
<dbReference type="PANTHER" id="PTHR30349:SF41">
    <property type="entry name" value="INTEGRASE_RECOMBINASE PROTEIN MJ0367-RELATED"/>
    <property type="match status" value="1"/>
</dbReference>
<keyword evidence="3" id="KW-0238">DNA-binding</keyword>
<dbReference type="InterPro" id="IPR013762">
    <property type="entry name" value="Integrase-like_cat_sf"/>
</dbReference>
<evidence type="ECO:0000256" key="4">
    <source>
        <dbReference type="ARBA" id="ARBA00023172"/>
    </source>
</evidence>
<dbReference type="InterPro" id="IPR050090">
    <property type="entry name" value="Tyrosine_recombinase_XerCD"/>
</dbReference>
<evidence type="ECO:0000256" key="3">
    <source>
        <dbReference type="ARBA" id="ARBA00023125"/>
    </source>
</evidence>
<gene>
    <name evidence="6" type="ORF">GCM10007854_04790</name>
</gene>
<keyword evidence="2" id="KW-0229">DNA integration</keyword>
<keyword evidence="7" id="KW-1185">Reference proteome</keyword>
<dbReference type="PANTHER" id="PTHR30349">
    <property type="entry name" value="PHAGE INTEGRASE-RELATED"/>
    <property type="match status" value="1"/>
</dbReference>
<comment type="caution">
    <text evidence="6">The sequence shown here is derived from an EMBL/GenBank/DDBJ whole genome shotgun (WGS) entry which is preliminary data.</text>
</comment>
<dbReference type="InterPro" id="IPR002104">
    <property type="entry name" value="Integrase_catalytic"/>
</dbReference>
<evidence type="ECO:0000256" key="1">
    <source>
        <dbReference type="ARBA" id="ARBA00008857"/>
    </source>
</evidence>
<organism evidence="6 7">
    <name type="scientific">Algimonas porphyrae</name>
    <dbReference type="NCBI Taxonomy" id="1128113"/>
    <lineage>
        <taxon>Bacteria</taxon>
        <taxon>Pseudomonadati</taxon>
        <taxon>Pseudomonadota</taxon>
        <taxon>Alphaproteobacteria</taxon>
        <taxon>Maricaulales</taxon>
        <taxon>Robiginitomaculaceae</taxon>
        <taxon>Algimonas</taxon>
    </lineage>
</organism>
<evidence type="ECO:0000313" key="7">
    <source>
        <dbReference type="Proteomes" id="UP001161390"/>
    </source>
</evidence>
<dbReference type="Pfam" id="PF00589">
    <property type="entry name" value="Phage_integrase"/>
    <property type="match status" value="1"/>
</dbReference>
<dbReference type="Gene3D" id="1.10.443.10">
    <property type="entry name" value="Intergrase catalytic core"/>
    <property type="match status" value="1"/>
</dbReference>
<dbReference type="EMBL" id="BSNJ01000001">
    <property type="protein sequence ID" value="GLQ19524.1"/>
    <property type="molecule type" value="Genomic_DNA"/>
</dbReference>
<dbReference type="InterPro" id="IPR046668">
    <property type="entry name" value="DUF6538"/>
</dbReference>
<dbReference type="SUPFAM" id="SSF56349">
    <property type="entry name" value="DNA breaking-rejoining enzymes"/>
    <property type="match status" value="1"/>
</dbReference>
<reference evidence="6" key="2">
    <citation type="submission" date="2023-01" db="EMBL/GenBank/DDBJ databases">
        <title>Draft genome sequence of Algimonas porphyrae strain NBRC 108216.</title>
        <authorList>
            <person name="Sun Q."/>
            <person name="Mori K."/>
        </authorList>
    </citation>
    <scope>NUCLEOTIDE SEQUENCE</scope>
    <source>
        <strain evidence="6">NBRC 108216</strain>
    </source>
</reference>
<dbReference type="RefSeq" id="WP_284369273.1">
    <property type="nucleotide sequence ID" value="NZ_BSNJ01000001.1"/>
</dbReference>
<protein>
    <submittedName>
        <fullName evidence="6">Integrase</fullName>
    </submittedName>
</protein>
<dbReference type="Proteomes" id="UP001161390">
    <property type="component" value="Unassembled WGS sequence"/>
</dbReference>
<evidence type="ECO:0000256" key="2">
    <source>
        <dbReference type="ARBA" id="ARBA00022908"/>
    </source>
</evidence>
<keyword evidence="4" id="KW-0233">DNA recombination</keyword>
<name>A0ABQ5UX76_9PROT</name>
<proteinExistence type="inferred from homology"/>
<accession>A0ABQ5UX76</accession>
<dbReference type="Pfam" id="PF20172">
    <property type="entry name" value="DUF6538"/>
    <property type="match status" value="1"/>
</dbReference>
<dbReference type="InterPro" id="IPR011010">
    <property type="entry name" value="DNA_brk_join_enz"/>
</dbReference>
<feature type="domain" description="Tyr recombinase" evidence="5">
    <location>
        <begin position="261"/>
        <end position="445"/>
    </location>
</feature>